<sequence>MIRTHDSFRSGRLRMHTMFKARKSQHLMRVVASVLLMLAVAFPSLQAQAQTPGQTSQQAPADSEETLRARIDAAYRLMMDAGRFDEGYAQLRATLLDAARSDLYEFTVESYSNAGATFLNNQILDDAEEIFAEGLKTRAMQQDVAKRADFYLNYAMLKQAEKDYQGFVSMCATATNLYARYHGKESQELLYANDVLATGVAAFGQIASAINIEQRNLKLAGQVTGTDDRFIWKLQNNLADMLRQMGAPTRALQYDLAVLEKRTGYYGANHFNVLVSANNAAQDYLDLGQYDEALRHFQQNRDIAVVLKQEGNLVEQADAWLLYTKALSGAQPLDQPTMARLQLLTTDPNYPEILAIKIANLLAAHFATLGDTESSMAQLDRAYRVAGSTYGSVHPLTFAARQAMANLKAKTKPEAAAADFATLDDDMLRWNWFQVSTSGNPVVAEASRALADDMLYDYARLAKDNASVVPAFAEAVRRWPTLENEKRDLLRRLARLIDPSDVETRSLIQTGIRLSLAYQEASSSGYSSDDPGAVQPEQVEAAYQKDTAKVMAKYSFSQSLVDKPLPSANTLLKSNEALIAYFITRKWRADRESADPLEDERLYAIVTRKDQPPRLYDLGDPRRLIPAARETRMAGLRSTRSSQERGAVTLIDLHATFTGLYAGLIAPLEPSLGGADTLFVVPDGKLFSVPFPLLQDSKGASLDDRFVVRMLTRPESLLNAGVDQSFPRTGKALLAGGLDYARGPEKGAEPLPGTRKEVDAIASILRGDDYSVEVLTGTAASERTLRQDMEQATVAHLATHGAYRDEKEGGLGAVNALWQSQVVLSQSGDRQSMKRDDDDGRLYGMELMNWDLSGLDLLVLSACETARGQETFVGGLRGLPTAIDIAGAKRSLLTLWPVDDAGTAAFMVGFYRQLAAGQTYPEALRQTRRDARDGKISGAQDPRVWAAFVMFEN</sequence>
<keyword evidence="1" id="KW-0732">Signal</keyword>
<dbReference type="EMBL" id="CP033361">
    <property type="protein sequence ID" value="QKC76941.1"/>
    <property type="molecule type" value="Genomic_DNA"/>
</dbReference>
<dbReference type="PANTHER" id="PTHR10098:SF108">
    <property type="entry name" value="TETRATRICOPEPTIDE REPEAT PROTEIN 28"/>
    <property type="match status" value="1"/>
</dbReference>
<dbReference type="AlphaFoldDB" id="A0A6M7UI43"/>
<dbReference type="InterPro" id="IPR024983">
    <property type="entry name" value="CHAT_dom"/>
</dbReference>
<dbReference type="KEGG" id="merd:EB233_16650"/>
<protein>
    <submittedName>
        <fullName evidence="3">CHAT domain-containing protein</fullName>
    </submittedName>
</protein>
<evidence type="ECO:0000259" key="2">
    <source>
        <dbReference type="Pfam" id="PF12770"/>
    </source>
</evidence>
<evidence type="ECO:0000313" key="3">
    <source>
        <dbReference type="EMBL" id="QKC76941.1"/>
    </source>
</evidence>
<dbReference type="Pfam" id="PF13424">
    <property type="entry name" value="TPR_12"/>
    <property type="match status" value="1"/>
</dbReference>
<dbReference type="SUPFAM" id="SSF48452">
    <property type="entry name" value="TPR-like"/>
    <property type="match status" value="1"/>
</dbReference>
<gene>
    <name evidence="3" type="ORF">EB233_16650</name>
</gene>
<dbReference type="Pfam" id="PF12770">
    <property type="entry name" value="CHAT"/>
    <property type="match status" value="1"/>
</dbReference>
<dbReference type="PANTHER" id="PTHR10098">
    <property type="entry name" value="RAPSYN-RELATED"/>
    <property type="match status" value="1"/>
</dbReference>
<proteinExistence type="predicted"/>
<accession>A0A6M7UI43</accession>
<evidence type="ECO:0000313" key="4">
    <source>
        <dbReference type="Proteomes" id="UP000503339"/>
    </source>
</evidence>
<organism evidence="3 4">
    <name type="scientific">Mesorhizobium erdmanii</name>
    <dbReference type="NCBI Taxonomy" id="1777866"/>
    <lineage>
        <taxon>Bacteria</taxon>
        <taxon>Pseudomonadati</taxon>
        <taxon>Pseudomonadota</taxon>
        <taxon>Alphaproteobacteria</taxon>
        <taxon>Hyphomicrobiales</taxon>
        <taxon>Phyllobacteriaceae</taxon>
        <taxon>Mesorhizobium</taxon>
    </lineage>
</organism>
<dbReference type="Proteomes" id="UP000503339">
    <property type="component" value="Chromosome"/>
</dbReference>
<feature type="domain" description="CHAT" evidence="2">
    <location>
        <begin position="658"/>
        <end position="951"/>
    </location>
</feature>
<dbReference type="InterPro" id="IPR011990">
    <property type="entry name" value="TPR-like_helical_dom_sf"/>
</dbReference>
<feature type="signal peptide" evidence="1">
    <location>
        <begin position="1"/>
        <end position="49"/>
    </location>
</feature>
<feature type="chain" id="PRO_5026788790" evidence="1">
    <location>
        <begin position="50"/>
        <end position="953"/>
    </location>
</feature>
<evidence type="ECO:0000256" key="1">
    <source>
        <dbReference type="SAM" id="SignalP"/>
    </source>
</evidence>
<name>A0A6M7UI43_9HYPH</name>
<dbReference type="Gene3D" id="1.25.40.10">
    <property type="entry name" value="Tetratricopeptide repeat domain"/>
    <property type="match status" value="1"/>
</dbReference>
<reference evidence="3 4" key="1">
    <citation type="submission" date="2018-10" db="EMBL/GenBank/DDBJ databases">
        <authorList>
            <person name="Perry B.J."/>
            <person name="Sullivan J.T."/>
            <person name="Murphy R.J.T."/>
            <person name="Ramsay J.P."/>
            <person name="Ronson C.W."/>
        </authorList>
    </citation>
    <scope>NUCLEOTIDE SEQUENCE [LARGE SCALE GENOMIC DNA]</scope>
    <source>
        <strain evidence="3 4">NZP2014</strain>
    </source>
</reference>
<keyword evidence="4" id="KW-1185">Reference proteome</keyword>